<protein>
    <recommendedName>
        <fullName evidence="11">ATP synthase F(0) complex subunit e, mitochondrial</fullName>
    </recommendedName>
</protein>
<evidence type="ECO:0000256" key="9">
    <source>
        <dbReference type="ARBA" id="ARBA00023136"/>
    </source>
</evidence>
<dbReference type="EMBL" id="JBBJBU010000006">
    <property type="protein sequence ID" value="KAK7204987.1"/>
    <property type="molecule type" value="Genomic_DNA"/>
</dbReference>
<evidence type="ECO:0000256" key="10">
    <source>
        <dbReference type="ARBA" id="ARBA00023310"/>
    </source>
</evidence>
<reference evidence="12 13" key="1">
    <citation type="submission" date="2024-03" db="EMBL/GenBank/DDBJ databases">
        <title>Genome-scale model development and genomic sequencing of the oleaginous clade Lipomyces.</title>
        <authorList>
            <consortium name="Lawrence Berkeley National Laboratory"/>
            <person name="Czajka J.J."/>
            <person name="Han Y."/>
            <person name="Kim J."/>
            <person name="Mondo S.J."/>
            <person name="Hofstad B.A."/>
            <person name="Robles A."/>
            <person name="Haridas S."/>
            <person name="Riley R."/>
            <person name="LaButti K."/>
            <person name="Pangilinan J."/>
            <person name="Andreopoulos W."/>
            <person name="Lipzen A."/>
            <person name="Yan J."/>
            <person name="Wang M."/>
            <person name="Ng V."/>
            <person name="Grigoriev I.V."/>
            <person name="Spatafora J.W."/>
            <person name="Magnuson J.K."/>
            <person name="Baker S.E."/>
            <person name="Pomraning K.R."/>
        </authorList>
    </citation>
    <scope>NUCLEOTIDE SEQUENCE [LARGE SCALE GENOMIC DNA]</scope>
    <source>
        <strain evidence="12 13">Phaff 52-87</strain>
    </source>
</reference>
<organism evidence="12 13">
    <name type="scientific">Myxozyma melibiosi</name>
    <dbReference type="NCBI Taxonomy" id="54550"/>
    <lineage>
        <taxon>Eukaryota</taxon>
        <taxon>Fungi</taxon>
        <taxon>Dikarya</taxon>
        <taxon>Ascomycota</taxon>
        <taxon>Saccharomycotina</taxon>
        <taxon>Lipomycetes</taxon>
        <taxon>Lipomycetales</taxon>
        <taxon>Lipomycetaceae</taxon>
        <taxon>Myxozyma</taxon>
    </lineage>
</organism>
<evidence type="ECO:0000256" key="4">
    <source>
        <dbReference type="ARBA" id="ARBA00022547"/>
    </source>
</evidence>
<sequence>MRMWAVSGNWVLPVFDDDDDEEESATMSTNTTPQVFRWTALGAGVIYGAAHSFSITSARKAKHAADEWAHKEALIAQAKAEYAKLHPKPVAAAGATLDLSDPNFDYAKFLESALAE</sequence>
<keyword evidence="9" id="KW-0472">Membrane</keyword>
<evidence type="ECO:0000313" key="12">
    <source>
        <dbReference type="EMBL" id="KAK7204987.1"/>
    </source>
</evidence>
<keyword evidence="4 11" id="KW-0138">CF(0)</keyword>
<dbReference type="GeneID" id="90039644"/>
<evidence type="ECO:0000256" key="6">
    <source>
        <dbReference type="ARBA" id="ARBA00022792"/>
    </source>
</evidence>
<proteinExistence type="inferred from homology"/>
<evidence type="ECO:0000256" key="3">
    <source>
        <dbReference type="ARBA" id="ARBA00022448"/>
    </source>
</evidence>
<accession>A0ABR1F5A1</accession>
<evidence type="ECO:0000256" key="8">
    <source>
        <dbReference type="ARBA" id="ARBA00023128"/>
    </source>
</evidence>
<gene>
    <name evidence="12" type="ORF">BZA70DRAFT_289635</name>
</gene>
<evidence type="ECO:0000256" key="5">
    <source>
        <dbReference type="ARBA" id="ARBA00022781"/>
    </source>
</evidence>
<comment type="subcellular location">
    <subcellularLocation>
        <location evidence="1 11">Mitochondrion inner membrane</location>
    </subcellularLocation>
</comment>
<comment type="function">
    <text evidence="11">Subunit e, of the mitochondrial membrane ATP synthase complex (F(1)F(0) ATP synthase or Complex V) that produces ATP from ADP in the presence of a proton gradient across the membrane which is generated by electron transport complexes of the respiratory chain. ATP synthase complex consist of a soluble F(1) head domain - the catalytic core - and a membrane F(1) domain - the membrane proton channel. These two domains are linked by a central stalk rotating inside the F(1) region and a stationary peripheral stalk. During catalysis, ATP synthesis in the catalytic domain of F(1) is coupled via a rotary mechanism of the central stalk subunits to proton translocation. In vivo, can only synthesize ATP although its ATP hydrolase activity can be activated artificially in vitro. Part of the complex F(0) domain.</text>
</comment>
<keyword evidence="3 11" id="KW-0813">Transport</keyword>
<comment type="similarity">
    <text evidence="2 11">Belongs to the ATPase e subunit family.</text>
</comment>
<dbReference type="InterPro" id="IPR008386">
    <property type="entry name" value="ATP_synth_F0_esu_mt"/>
</dbReference>
<evidence type="ECO:0000256" key="11">
    <source>
        <dbReference type="RuleBase" id="RU367005"/>
    </source>
</evidence>
<keyword evidence="5 11" id="KW-0375">Hydrogen ion transport</keyword>
<dbReference type="RefSeq" id="XP_064768020.1">
    <property type="nucleotide sequence ID" value="XM_064914132.1"/>
</dbReference>
<keyword evidence="6 11" id="KW-0999">Mitochondrion inner membrane</keyword>
<evidence type="ECO:0000256" key="2">
    <source>
        <dbReference type="ARBA" id="ARBA00007333"/>
    </source>
</evidence>
<dbReference type="Proteomes" id="UP001498771">
    <property type="component" value="Unassembled WGS sequence"/>
</dbReference>
<keyword evidence="13" id="KW-1185">Reference proteome</keyword>
<comment type="subunit">
    <text evidence="11">F-type ATPases have 2 components, CF(1) - the catalytic core - and CF(0) - the membrane proton channel. CF(1) and CF(0) have multiple subunits.</text>
</comment>
<evidence type="ECO:0000313" key="13">
    <source>
        <dbReference type="Proteomes" id="UP001498771"/>
    </source>
</evidence>
<keyword evidence="8 11" id="KW-0496">Mitochondrion</keyword>
<comment type="caution">
    <text evidence="12">The sequence shown here is derived from an EMBL/GenBank/DDBJ whole genome shotgun (WGS) entry which is preliminary data.</text>
</comment>
<name>A0ABR1F5A1_9ASCO</name>
<dbReference type="Pfam" id="PF05680">
    <property type="entry name" value="ATP-synt_E"/>
    <property type="match status" value="1"/>
</dbReference>
<keyword evidence="10 11" id="KW-0066">ATP synthesis</keyword>
<evidence type="ECO:0000256" key="7">
    <source>
        <dbReference type="ARBA" id="ARBA00023065"/>
    </source>
</evidence>
<evidence type="ECO:0000256" key="1">
    <source>
        <dbReference type="ARBA" id="ARBA00004273"/>
    </source>
</evidence>
<keyword evidence="7 11" id="KW-0406">Ion transport</keyword>